<reference evidence="10 11" key="1">
    <citation type="submission" date="2016-04" db="EMBL/GenBank/DDBJ databases">
        <title>The genome of Intoshia linei affirms orthonectids as highly simplified spiralians.</title>
        <authorList>
            <person name="Mikhailov K.V."/>
            <person name="Slusarev G.S."/>
            <person name="Nikitin M.A."/>
            <person name="Logacheva M.D."/>
            <person name="Penin A."/>
            <person name="Aleoshin V."/>
            <person name="Panchin Y.V."/>
        </authorList>
    </citation>
    <scope>NUCLEOTIDE SEQUENCE [LARGE SCALE GENOMIC DNA]</scope>
    <source>
        <strain evidence="10">Intl2013</strain>
        <tissue evidence="10">Whole animal</tissue>
    </source>
</reference>
<dbReference type="SUPFAM" id="SSF55347">
    <property type="entry name" value="Glyceraldehyde-3-phosphate dehydrogenase-like, C-terminal domain"/>
    <property type="match status" value="1"/>
</dbReference>
<evidence type="ECO:0000256" key="7">
    <source>
        <dbReference type="ARBA" id="ARBA00025744"/>
    </source>
</evidence>
<evidence type="ECO:0000259" key="8">
    <source>
        <dbReference type="SMART" id="SM01002"/>
    </source>
</evidence>
<feature type="domain" description="Alanine dehydrogenase/pyridine nucleotide transhydrogenase N-terminal" evidence="9">
    <location>
        <begin position="26"/>
        <end position="156"/>
    </location>
</feature>
<dbReference type="SUPFAM" id="SSF52283">
    <property type="entry name" value="Formate/glycerate dehydrogenase catalytic domain-like"/>
    <property type="match status" value="1"/>
</dbReference>
<evidence type="ECO:0000256" key="3">
    <source>
        <dbReference type="ARBA" id="ARBA00005624"/>
    </source>
</evidence>
<dbReference type="PANTHER" id="PTHR11133">
    <property type="entry name" value="SACCHAROPINE DEHYDROGENASE"/>
    <property type="match status" value="1"/>
</dbReference>
<comment type="similarity">
    <text evidence="3">In the N-terminal section; belongs to the AlaDH/PNT family.</text>
</comment>
<evidence type="ECO:0000256" key="2">
    <source>
        <dbReference type="ARBA" id="ARBA00004720"/>
    </source>
</evidence>
<keyword evidence="5" id="KW-0560">Oxidoreductase</keyword>
<dbReference type="Proteomes" id="UP000078046">
    <property type="component" value="Unassembled WGS sequence"/>
</dbReference>
<dbReference type="PANTHER" id="PTHR11133:SF22">
    <property type="entry name" value="ALPHA-AMINOADIPIC SEMIALDEHYDE SYNTHASE, MITOCHONDRIAL"/>
    <property type="match status" value="1"/>
</dbReference>
<dbReference type="InterPro" id="IPR051168">
    <property type="entry name" value="AASS"/>
</dbReference>
<dbReference type="EMBL" id="LWCA01000211">
    <property type="protein sequence ID" value="OAF69919.1"/>
    <property type="molecule type" value="Genomic_DNA"/>
</dbReference>
<evidence type="ECO:0000256" key="6">
    <source>
        <dbReference type="ARBA" id="ARBA00023268"/>
    </source>
</evidence>
<dbReference type="AlphaFoldDB" id="A0A177B6K2"/>
<dbReference type="InterPro" id="IPR007886">
    <property type="entry name" value="AlaDH/PNT_N"/>
</dbReference>
<name>A0A177B6K2_9BILA</name>
<dbReference type="UniPathway" id="UPA00868">
    <property type="reaction ID" value="UER00835"/>
</dbReference>
<gene>
    <name evidence="10" type="ORF">A3Q56_02349</name>
</gene>
<keyword evidence="11" id="KW-1185">Reference proteome</keyword>
<dbReference type="SMART" id="SM01003">
    <property type="entry name" value="AlaDh_PNT_N"/>
    <property type="match status" value="1"/>
</dbReference>
<keyword evidence="4" id="KW-0521">NADP</keyword>
<comment type="caution">
    <text evidence="10">The sequence shown here is derived from an EMBL/GenBank/DDBJ whole genome shotgun (WGS) entry which is preliminary data.</text>
</comment>
<keyword evidence="6" id="KW-0511">Multifunctional enzyme</keyword>
<dbReference type="InterPro" id="IPR007698">
    <property type="entry name" value="AlaDH/PNT_NAD(H)-bd"/>
</dbReference>
<comment type="similarity">
    <text evidence="7">In the C-terminal section; belongs to the saccharopine dehydrogenase family.</text>
</comment>
<dbReference type="GO" id="GO:0004753">
    <property type="term" value="F:saccharopine dehydrogenase activity"/>
    <property type="evidence" value="ECO:0007669"/>
    <property type="project" value="TreeGrafter"/>
</dbReference>
<dbReference type="OrthoDB" id="10059875at2759"/>
<dbReference type="GO" id="GO:0019878">
    <property type="term" value="P:lysine biosynthetic process via aminoadipic acid"/>
    <property type="evidence" value="ECO:0007669"/>
    <property type="project" value="TreeGrafter"/>
</dbReference>
<dbReference type="Pfam" id="PF03435">
    <property type="entry name" value="Sacchrp_dh_NADP"/>
    <property type="match status" value="1"/>
</dbReference>
<evidence type="ECO:0000259" key="9">
    <source>
        <dbReference type="SMART" id="SM01003"/>
    </source>
</evidence>
<dbReference type="FunFam" id="3.40.50.720:FF:000072">
    <property type="entry name" value="Saccharopine dehydrogenase [NADP(+), L-glutamate-forming]"/>
    <property type="match status" value="1"/>
</dbReference>
<dbReference type="InterPro" id="IPR005097">
    <property type="entry name" value="Sacchrp_dh_NADP-bd"/>
</dbReference>
<dbReference type="GO" id="GO:0033512">
    <property type="term" value="P:L-lysine catabolic process to acetyl-CoA via saccharopine"/>
    <property type="evidence" value="ECO:0007669"/>
    <property type="project" value="UniProtKB-UniPathway"/>
</dbReference>
<dbReference type="Gene3D" id="1.10.1870.10">
    <property type="entry name" value="Domain 3, Saccharopine reductase"/>
    <property type="match status" value="1"/>
</dbReference>
<protein>
    <submittedName>
        <fullName evidence="10">Uncharacterized protein</fullName>
    </submittedName>
</protein>
<dbReference type="Pfam" id="PF16653">
    <property type="entry name" value="Sacchrp_dh_C"/>
    <property type="match status" value="1"/>
</dbReference>
<evidence type="ECO:0000313" key="11">
    <source>
        <dbReference type="Proteomes" id="UP000078046"/>
    </source>
</evidence>
<accession>A0A177B6K2</accession>
<dbReference type="FunFam" id="3.30.360.10:FF:000008">
    <property type="entry name" value="Alpha-aminoadipic semialdehyde synthase, mitochondrial"/>
    <property type="match status" value="1"/>
</dbReference>
<dbReference type="SMART" id="SM01002">
    <property type="entry name" value="AlaDh_PNT_C"/>
    <property type="match status" value="1"/>
</dbReference>
<evidence type="ECO:0000256" key="1">
    <source>
        <dbReference type="ARBA" id="ARBA00004682"/>
    </source>
</evidence>
<dbReference type="FunFam" id="3.40.50.720:FF:000087">
    <property type="entry name" value="alpha-aminoadipic semialdehyde synthase, mitochondrial"/>
    <property type="match status" value="1"/>
</dbReference>
<dbReference type="CDD" id="cd12189">
    <property type="entry name" value="LKR_SDH_like"/>
    <property type="match status" value="1"/>
</dbReference>
<dbReference type="SUPFAM" id="SSF51735">
    <property type="entry name" value="NAD(P)-binding Rossmann-fold domains"/>
    <property type="match status" value="1"/>
</dbReference>
<dbReference type="Pfam" id="PF05222">
    <property type="entry name" value="AlaDh_PNT_N"/>
    <property type="match status" value="1"/>
</dbReference>
<proteinExistence type="inferred from homology"/>
<evidence type="ECO:0000256" key="5">
    <source>
        <dbReference type="ARBA" id="ARBA00023002"/>
    </source>
</evidence>
<dbReference type="InterPro" id="IPR032095">
    <property type="entry name" value="Sacchrp_dh-like_C"/>
</dbReference>
<comment type="pathway">
    <text evidence="1">Amino-acid degradation; L-lysine degradation via saccharopine pathway; glutaryl-CoA from L-lysine: step 1/6.</text>
</comment>
<evidence type="ECO:0000256" key="4">
    <source>
        <dbReference type="ARBA" id="ARBA00022857"/>
    </source>
</evidence>
<evidence type="ECO:0000313" key="10">
    <source>
        <dbReference type="EMBL" id="OAF69919.1"/>
    </source>
</evidence>
<feature type="domain" description="Alanine dehydrogenase/pyridine nucleotide transhydrogenase NAD(H)-binding" evidence="8">
    <location>
        <begin position="196"/>
        <end position="397"/>
    </location>
</feature>
<dbReference type="GO" id="GO:0005737">
    <property type="term" value="C:cytoplasm"/>
    <property type="evidence" value="ECO:0007669"/>
    <property type="project" value="TreeGrafter"/>
</dbReference>
<dbReference type="Pfam" id="PF01262">
    <property type="entry name" value="AlaDh_PNT_C"/>
    <property type="match status" value="1"/>
</dbReference>
<comment type="pathway">
    <text evidence="2">Amino-acid degradation; L-lysine degradation via saccharopine pathway; glutaryl-CoA from L-lysine: step 2/6.</text>
</comment>
<sequence>MFKSIFNCNKKLYSCVLNSFRRYQLAIRREDNSEWERRAPLSPDHVKQLVSEGIKVTIQPSNRRVYTTEAYVKAGAQVKENLQDIPVIIGVKDAPVDLILPNKTYAFFSHTHKAQRSGMPLLDTMIEKNCRLIDYERMIDDTGKRLVAFGKFAGVSGMINILHGLGLRLLYLGYHTPFMYIGPTQTYSSTYSLQQAVREAGYEISLGNMPKALGPLIFVFTGSGNVSQGAMEVFENFPYEIIEPHDLKYISKHGCSNKLYCCTVSRKDHLIKKNGSPYSDTDYNSNSSSYVSNFSTHIAPYATCIINGIYWESNSPRLLTIADAKTLFINRSKDHNVSMESDLPHRLLAISDITADPGGSIEFMEECTTIDKPFCLYDAENHKDYESFKGDGVLICSIDNMPTQLPHESTNFFGSLLLPYIKEIVQSDATTAFDKFNVSNAIKGAVICSNGRLTDNYQYISDLRFKERSMRASHDDSKIKKKVAILGSGHVSDPLVEYLTRDKSNGITVVGDQLGQLEYLSDKYDNTTPLQVNALKETDKIEQIIRDHDLIVSILPYQMHPVIAKMCIKHRKNMATASYLLPKLKELHNSAVDSGIIALNEMGLDPGLDHMVAMEIIDKIKSNDGIVESYISWCGGIPSPQHCDNPLNYKFSWSPKAALISLLNGSKYMQNDKIVEIAPGDILKHSKPLDYLYSLRLQGYPNRNALPYLTDYGIETAKTILRGTIRYDGFSQTMLKLQNFGLLSTENDSLLSQTCPSLKWYQFLSTCMGMTKNASYQDVINSINAKFSDNMETVNIFKKLGILSENSVSKQGTPLDTLALHLGDLLAYKKNENDMIVMRTEVIGKYNGYKQLTTADLIVYGTDKVSAMSKTVGIPLGIGCQMILNNEIDLKGMIVPLKPNIYKTVLNRLHQENISFNIKTDNIDN</sequence>
<organism evidence="10 11">
    <name type="scientific">Intoshia linei</name>
    <dbReference type="NCBI Taxonomy" id="1819745"/>
    <lineage>
        <taxon>Eukaryota</taxon>
        <taxon>Metazoa</taxon>
        <taxon>Spiralia</taxon>
        <taxon>Lophotrochozoa</taxon>
        <taxon>Mesozoa</taxon>
        <taxon>Orthonectida</taxon>
        <taxon>Rhopaluridae</taxon>
        <taxon>Intoshia</taxon>
    </lineage>
</organism>
<dbReference type="Gene3D" id="3.30.360.10">
    <property type="entry name" value="Dihydrodipicolinate Reductase, domain 2"/>
    <property type="match status" value="1"/>
</dbReference>
<dbReference type="Gene3D" id="3.40.50.720">
    <property type="entry name" value="NAD(P)-binding Rossmann-like Domain"/>
    <property type="match status" value="3"/>
</dbReference>
<dbReference type="InterPro" id="IPR036291">
    <property type="entry name" value="NAD(P)-bd_dom_sf"/>
</dbReference>